<dbReference type="GO" id="GO:0016491">
    <property type="term" value="F:oxidoreductase activity"/>
    <property type="evidence" value="ECO:0007669"/>
    <property type="project" value="TreeGrafter"/>
</dbReference>
<dbReference type="SUPFAM" id="SSF51735">
    <property type="entry name" value="NAD(P)-binding Rossmann-fold domains"/>
    <property type="match status" value="1"/>
</dbReference>
<evidence type="ECO:0000313" key="2">
    <source>
        <dbReference type="EMBL" id="AXA84909.1"/>
    </source>
</evidence>
<dbReference type="InterPro" id="IPR051468">
    <property type="entry name" value="Fungal_SecMetab_SDRs"/>
</dbReference>
<evidence type="ECO:0000256" key="1">
    <source>
        <dbReference type="RuleBase" id="RU000363"/>
    </source>
</evidence>
<name>A0A344J799_9GAMM</name>
<dbReference type="PANTHER" id="PTHR43544">
    <property type="entry name" value="SHORT-CHAIN DEHYDROGENASE/REDUCTASE"/>
    <property type="match status" value="1"/>
</dbReference>
<accession>A0A344J799</accession>
<dbReference type="CDD" id="cd05325">
    <property type="entry name" value="carb_red_sniffer_like_SDR_c"/>
    <property type="match status" value="1"/>
</dbReference>
<organism evidence="2 3">
    <name type="scientific">Solilutibacter oculi</name>
    <dbReference type="NCBI Taxonomy" id="2698682"/>
    <lineage>
        <taxon>Bacteria</taxon>
        <taxon>Pseudomonadati</taxon>
        <taxon>Pseudomonadota</taxon>
        <taxon>Gammaproteobacteria</taxon>
        <taxon>Lysobacterales</taxon>
        <taxon>Lysobacteraceae</taxon>
        <taxon>Solilutibacter</taxon>
    </lineage>
</organism>
<comment type="similarity">
    <text evidence="1">Belongs to the short-chain dehydrogenases/reductases (SDR) family.</text>
</comment>
<dbReference type="GO" id="GO:0005737">
    <property type="term" value="C:cytoplasm"/>
    <property type="evidence" value="ECO:0007669"/>
    <property type="project" value="TreeGrafter"/>
</dbReference>
<dbReference type="Pfam" id="PF00106">
    <property type="entry name" value="adh_short"/>
    <property type="match status" value="1"/>
</dbReference>
<dbReference type="OrthoDB" id="5786478at2"/>
<dbReference type="AlphaFoldDB" id="A0A344J799"/>
<dbReference type="PRINTS" id="PR00081">
    <property type="entry name" value="GDHRDH"/>
</dbReference>
<dbReference type="PRINTS" id="PR00080">
    <property type="entry name" value="SDRFAMILY"/>
</dbReference>
<dbReference type="EMBL" id="CP029556">
    <property type="protein sequence ID" value="AXA84909.1"/>
    <property type="molecule type" value="Genomic_DNA"/>
</dbReference>
<dbReference type="InterPro" id="IPR002347">
    <property type="entry name" value="SDR_fam"/>
</dbReference>
<reference evidence="3" key="1">
    <citation type="submission" date="2018-05" db="EMBL/GenBank/DDBJ databases">
        <title>Luteimonas pekinense sp. nov., isolated from human Meibomian gland secretions, Beijing, China.</title>
        <authorList>
            <person name="Wen T."/>
            <person name="Bai H."/>
            <person name="Lv H."/>
        </authorList>
    </citation>
    <scope>NUCLEOTIDE SEQUENCE [LARGE SCALE GENOMIC DNA]</scope>
    <source>
        <strain evidence="3">83-4</strain>
    </source>
</reference>
<dbReference type="RefSeq" id="WP_112927121.1">
    <property type="nucleotide sequence ID" value="NZ_CP029556.1"/>
</dbReference>
<proteinExistence type="inferred from homology"/>
<dbReference type="PANTHER" id="PTHR43544:SF12">
    <property type="entry name" value="NAD(P)-BINDING ROSSMANN-FOLD SUPERFAMILY PROTEIN"/>
    <property type="match status" value="1"/>
</dbReference>
<dbReference type="InterPro" id="IPR036291">
    <property type="entry name" value="NAD(P)-bd_dom_sf"/>
</dbReference>
<sequence>MPLNTLVTGANRGIGLEFTRQLLARGDRVIAACRHPGQAHALGALAGEHPGRLQLVPLDVAEAASHTALLGELPLLLGEAGRLDLVIQNAGVLHSGERFGQVAEATLLDSLKINATGPFLLSQSLAPWLAEGAKLANLSSVLGSMADTDAFSTPSYRISKAAQNMATRLLAAALAGRDITVLALHPGWVQTEMGGSGAQVPVQDAARGLLAVIDGATPADSGRFMDWQGRAVAW</sequence>
<keyword evidence="3" id="KW-1185">Reference proteome</keyword>
<dbReference type="Proteomes" id="UP000251842">
    <property type="component" value="Chromosome"/>
</dbReference>
<protein>
    <submittedName>
        <fullName evidence="2">Short-chain dehydrogenase</fullName>
    </submittedName>
</protein>
<evidence type="ECO:0000313" key="3">
    <source>
        <dbReference type="Proteomes" id="UP000251842"/>
    </source>
</evidence>
<dbReference type="KEGG" id="lue:DCD74_09665"/>
<dbReference type="Gene3D" id="3.40.50.720">
    <property type="entry name" value="NAD(P)-binding Rossmann-like Domain"/>
    <property type="match status" value="1"/>
</dbReference>
<gene>
    <name evidence="2" type="ORF">DCD74_09665</name>
</gene>